<dbReference type="InterPro" id="IPR057326">
    <property type="entry name" value="KR_dom"/>
</dbReference>
<dbReference type="EMBL" id="CAFBMC010000015">
    <property type="protein sequence ID" value="CAB4891990.1"/>
    <property type="molecule type" value="Genomic_DNA"/>
</dbReference>
<evidence type="ECO:0000313" key="3">
    <source>
        <dbReference type="EMBL" id="CAB4891990.1"/>
    </source>
</evidence>
<dbReference type="EMBL" id="CAFBPZ010000003">
    <property type="protein sequence ID" value="CAB5033540.1"/>
    <property type="molecule type" value="Genomic_DNA"/>
</dbReference>
<dbReference type="Pfam" id="PF00106">
    <property type="entry name" value="adh_short"/>
    <property type="match status" value="1"/>
</dbReference>
<dbReference type="SUPFAM" id="SSF51735">
    <property type="entry name" value="NAD(P)-binding Rossmann-fold domains"/>
    <property type="match status" value="1"/>
</dbReference>
<evidence type="ECO:0000259" key="2">
    <source>
        <dbReference type="SMART" id="SM00822"/>
    </source>
</evidence>
<reference evidence="3" key="1">
    <citation type="submission" date="2020-05" db="EMBL/GenBank/DDBJ databases">
        <authorList>
            <person name="Chiriac C."/>
            <person name="Salcher M."/>
            <person name="Ghai R."/>
            <person name="Kavagutti S V."/>
        </authorList>
    </citation>
    <scope>NUCLEOTIDE SEQUENCE</scope>
</reference>
<protein>
    <submittedName>
        <fullName evidence="3">Unannotated protein</fullName>
    </submittedName>
</protein>
<dbReference type="AlphaFoldDB" id="A0A6J7FG70"/>
<evidence type="ECO:0000313" key="4">
    <source>
        <dbReference type="EMBL" id="CAB5033540.1"/>
    </source>
</evidence>
<dbReference type="PANTHER" id="PTHR43975:SF2">
    <property type="entry name" value="EG:BACR7A4.14 PROTEIN-RELATED"/>
    <property type="match status" value="1"/>
</dbReference>
<dbReference type="PRINTS" id="PR00081">
    <property type="entry name" value="GDHRDH"/>
</dbReference>
<dbReference type="Gene3D" id="3.40.50.720">
    <property type="entry name" value="NAD(P)-binding Rossmann-like Domain"/>
    <property type="match status" value="1"/>
</dbReference>
<organism evidence="3">
    <name type="scientific">freshwater metagenome</name>
    <dbReference type="NCBI Taxonomy" id="449393"/>
    <lineage>
        <taxon>unclassified sequences</taxon>
        <taxon>metagenomes</taxon>
        <taxon>ecological metagenomes</taxon>
    </lineage>
</organism>
<feature type="region of interest" description="Disordered" evidence="1">
    <location>
        <begin position="323"/>
        <end position="344"/>
    </location>
</feature>
<sequence length="344" mass="36434">MGVNRNLGAVISRGLDQQSPANAPAERLASIDKRSHLWMRANPWELMAVFKDKVVVVTGSSRGIGQATAIEFARLGAKVVSVARGVPHHIFPGTLAETEQVIRGFGGEVVSVEADLMDEDAIQKIYGETMSAFGQCDVLVNNAAASFLGSFQDLSLKRLDIIWKVNVRAAWQLSQLFLPQMIERGSGRIVNVSSGGGHVNYEGARWEDLVSPASGEVRRMGVGQSGLGAIAYGTSKAALDRFTQGLAGEVAGQGIAVNALGVEARTPPNVHFITDEESPEGELPEAPAQLITWLAAQPIAVTGLILNQHELLGPLRELGLLRPAAKPGDNPDLPSGSSGILPKS</sequence>
<feature type="domain" description="Ketoreductase" evidence="2">
    <location>
        <begin position="53"/>
        <end position="267"/>
    </location>
</feature>
<dbReference type="SMART" id="SM00822">
    <property type="entry name" value="PKS_KR"/>
    <property type="match status" value="1"/>
</dbReference>
<dbReference type="CDD" id="cd05233">
    <property type="entry name" value="SDR_c"/>
    <property type="match status" value="1"/>
</dbReference>
<gene>
    <name evidence="3" type="ORF">UFOPK3495_00440</name>
    <name evidence="4" type="ORF">UFOPK4237_00081</name>
</gene>
<dbReference type="PANTHER" id="PTHR43975">
    <property type="entry name" value="ZGC:101858"/>
    <property type="match status" value="1"/>
</dbReference>
<name>A0A6J7FG70_9ZZZZ</name>
<dbReference type="InterPro" id="IPR002347">
    <property type="entry name" value="SDR_fam"/>
</dbReference>
<dbReference type="InterPro" id="IPR036291">
    <property type="entry name" value="NAD(P)-bd_dom_sf"/>
</dbReference>
<proteinExistence type="predicted"/>
<dbReference type="PRINTS" id="PR00080">
    <property type="entry name" value="SDRFAMILY"/>
</dbReference>
<accession>A0A6J7FG70</accession>
<evidence type="ECO:0000256" key="1">
    <source>
        <dbReference type="SAM" id="MobiDB-lite"/>
    </source>
</evidence>